<name>A0ABD2NDU0_9CUCU</name>
<gene>
    <name evidence="1" type="ORF">HHI36_011723</name>
</gene>
<evidence type="ECO:0000313" key="1">
    <source>
        <dbReference type="EMBL" id="KAL3276341.1"/>
    </source>
</evidence>
<dbReference type="AlphaFoldDB" id="A0ABD2NDU0"/>
<organism evidence="1 2">
    <name type="scientific">Cryptolaemus montrouzieri</name>
    <dbReference type="NCBI Taxonomy" id="559131"/>
    <lineage>
        <taxon>Eukaryota</taxon>
        <taxon>Metazoa</taxon>
        <taxon>Ecdysozoa</taxon>
        <taxon>Arthropoda</taxon>
        <taxon>Hexapoda</taxon>
        <taxon>Insecta</taxon>
        <taxon>Pterygota</taxon>
        <taxon>Neoptera</taxon>
        <taxon>Endopterygota</taxon>
        <taxon>Coleoptera</taxon>
        <taxon>Polyphaga</taxon>
        <taxon>Cucujiformia</taxon>
        <taxon>Coccinelloidea</taxon>
        <taxon>Coccinellidae</taxon>
        <taxon>Scymninae</taxon>
        <taxon>Scymnini</taxon>
        <taxon>Cryptolaemus</taxon>
    </lineage>
</organism>
<protein>
    <submittedName>
        <fullName evidence="1">Uncharacterized protein</fullName>
    </submittedName>
</protein>
<dbReference type="EMBL" id="JABFTP020000103">
    <property type="protein sequence ID" value="KAL3276341.1"/>
    <property type="molecule type" value="Genomic_DNA"/>
</dbReference>
<evidence type="ECO:0000313" key="2">
    <source>
        <dbReference type="Proteomes" id="UP001516400"/>
    </source>
</evidence>
<keyword evidence="2" id="KW-1185">Reference proteome</keyword>
<reference evidence="1 2" key="1">
    <citation type="journal article" date="2021" name="BMC Biol.">
        <title>Horizontally acquired antibacterial genes associated with adaptive radiation of ladybird beetles.</title>
        <authorList>
            <person name="Li H.S."/>
            <person name="Tang X.F."/>
            <person name="Huang Y.H."/>
            <person name="Xu Z.Y."/>
            <person name="Chen M.L."/>
            <person name="Du X.Y."/>
            <person name="Qiu B.Y."/>
            <person name="Chen P.T."/>
            <person name="Zhang W."/>
            <person name="Slipinski A."/>
            <person name="Escalona H.E."/>
            <person name="Waterhouse R.M."/>
            <person name="Zwick A."/>
            <person name="Pang H."/>
        </authorList>
    </citation>
    <scope>NUCLEOTIDE SEQUENCE [LARGE SCALE GENOMIC DNA]</scope>
    <source>
        <strain evidence="1">SYSU2018</strain>
    </source>
</reference>
<sequence>MFFGICTKVSSSWLCSCNWFIKNNDVFNFANLIHFIRFSQYFCVYIKKSPEMIFYSNRAHLPEMSLYNAGIGKPNGDPIYIVDFIAQKRNPITAPDYRAQSDLAAILLLLPSGAQAPRPDVKNESLPRTIRGIPTEKKAVDVLLPFSENYILTIGEV</sequence>
<dbReference type="Proteomes" id="UP001516400">
    <property type="component" value="Unassembled WGS sequence"/>
</dbReference>
<comment type="caution">
    <text evidence="1">The sequence shown here is derived from an EMBL/GenBank/DDBJ whole genome shotgun (WGS) entry which is preliminary data.</text>
</comment>
<accession>A0ABD2NDU0</accession>
<proteinExistence type="predicted"/>